<dbReference type="AlphaFoldDB" id="A0A9F2MW50"/>
<feature type="domain" description="Pyrin" evidence="3">
    <location>
        <begin position="1"/>
        <end position="81"/>
    </location>
</feature>
<dbReference type="GO" id="GO:0042981">
    <property type="term" value="P:regulation of apoptotic process"/>
    <property type="evidence" value="ECO:0007669"/>
    <property type="project" value="InterPro"/>
</dbReference>
<organism evidence="4 5">
    <name type="scientific">Python bivittatus</name>
    <name type="common">Burmese python</name>
    <name type="synonym">Python molurus bivittatus</name>
    <dbReference type="NCBI Taxonomy" id="176946"/>
    <lineage>
        <taxon>Eukaryota</taxon>
        <taxon>Metazoa</taxon>
        <taxon>Chordata</taxon>
        <taxon>Craniata</taxon>
        <taxon>Vertebrata</taxon>
        <taxon>Euteleostomi</taxon>
        <taxon>Lepidosauria</taxon>
        <taxon>Squamata</taxon>
        <taxon>Bifurcata</taxon>
        <taxon>Unidentata</taxon>
        <taxon>Episquamata</taxon>
        <taxon>Toxicofera</taxon>
        <taxon>Serpentes</taxon>
        <taxon>Henophidia</taxon>
        <taxon>Pythonidae</taxon>
        <taxon>Python</taxon>
    </lineage>
</organism>
<dbReference type="InterPro" id="IPR000488">
    <property type="entry name" value="Death_dom"/>
</dbReference>
<dbReference type="OMA" id="KEWQEVG"/>
<dbReference type="Pfam" id="PF00531">
    <property type="entry name" value="Death"/>
    <property type="match status" value="1"/>
</dbReference>
<dbReference type="PROSITE" id="PS50824">
    <property type="entry name" value="DAPIN"/>
    <property type="match status" value="1"/>
</dbReference>
<gene>
    <name evidence="5" type="primary">LOC103066511</name>
</gene>
<dbReference type="PROSITE" id="PS50168">
    <property type="entry name" value="DED"/>
    <property type="match status" value="1"/>
</dbReference>
<dbReference type="OrthoDB" id="10058437at2759"/>
<evidence type="ECO:0000313" key="5">
    <source>
        <dbReference type="RefSeq" id="XP_007421384.1"/>
    </source>
</evidence>
<dbReference type="SMART" id="SM01289">
    <property type="entry name" value="PYRIN"/>
    <property type="match status" value="1"/>
</dbReference>
<dbReference type="KEGG" id="pbi:103066511"/>
<dbReference type="PROSITE" id="PS50017">
    <property type="entry name" value="DEATH_DOMAIN"/>
    <property type="match status" value="1"/>
</dbReference>
<sequence>MEQRHRLLRILEELTMDELPKFAFYLPATIPRGKRDTVSRVDLAEVILQYYPVEALDVTAEVLNKMPRRDLVSMLQGERSGVGPWGERTEEEREVAAAAAPPKLVTQQQLMRLASKVGKNWKMIGILFLGMENSRLEQIEEENPKNIVMQVFRMLYDWKNREKDKATAGHLYNLLNQEGVELDPSTYAFLIE</sequence>
<dbReference type="RefSeq" id="XP_007421384.1">
    <property type="nucleotide sequence ID" value="XM_007421322.3"/>
</dbReference>
<accession>A0A9F2MW50</accession>
<dbReference type="Pfam" id="PF02758">
    <property type="entry name" value="PYRIN"/>
    <property type="match status" value="1"/>
</dbReference>
<dbReference type="Gene3D" id="1.10.533.10">
    <property type="entry name" value="Death Domain, Fas"/>
    <property type="match status" value="2"/>
</dbReference>
<name>A0A9F2MW50_PYTBI</name>
<evidence type="ECO:0000259" key="3">
    <source>
        <dbReference type="PROSITE" id="PS50824"/>
    </source>
</evidence>
<dbReference type="InterPro" id="IPR004020">
    <property type="entry name" value="DAPIN"/>
</dbReference>
<keyword evidence="4" id="KW-1185">Reference proteome</keyword>
<evidence type="ECO:0000259" key="2">
    <source>
        <dbReference type="PROSITE" id="PS50168"/>
    </source>
</evidence>
<reference evidence="5" key="1">
    <citation type="submission" date="2025-08" db="UniProtKB">
        <authorList>
            <consortium name="RefSeq"/>
        </authorList>
    </citation>
    <scope>IDENTIFICATION</scope>
    <source>
        <tissue evidence="5">Liver</tissue>
    </source>
</reference>
<evidence type="ECO:0000259" key="1">
    <source>
        <dbReference type="PROSITE" id="PS50017"/>
    </source>
</evidence>
<evidence type="ECO:0000313" key="4">
    <source>
        <dbReference type="Proteomes" id="UP000695026"/>
    </source>
</evidence>
<dbReference type="Proteomes" id="UP000695026">
    <property type="component" value="Unplaced"/>
</dbReference>
<proteinExistence type="predicted"/>
<dbReference type="InterPro" id="IPR001875">
    <property type="entry name" value="DED_dom"/>
</dbReference>
<feature type="domain" description="DED" evidence="2">
    <location>
        <begin position="2"/>
        <end position="77"/>
    </location>
</feature>
<feature type="domain" description="Death" evidence="1">
    <location>
        <begin position="129"/>
        <end position="177"/>
    </location>
</feature>
<protein>
    <submittedName>
        <fullName evidence="5">FAS-associated death domain protein-like</fullName>
    </submittedName>
</protein>
<dbReference type="GeneID" id="103066511"/>
<dbReference type="InterPro" id="IPR011029">
    <property type="entry name" value="DEATH-like_dom_sf"/>
</dbReference>
<dbReference type="CDD" id="cd01670">
    <property type="entry name" value="Death"/>
    <property type="match status" value="1"/>
</dbReference>
<dbReference type="GO" id="GO:0007165">
    <property type="term" value="P:signal transduction"/>
    <property type="evidence" value="ECO:0007669"/>
    <property type="project" value="InterPro"/>
</dbReference>
<dbReference type="SUPFAM" id="SSF47986">
    <property type="entry name" value="DEATH domain"/>
    <property type="match status" value="2"/>
</dbReference>
<dbReference type="FunFam" id="1.10.533.10:FF:000088">
    <property type="entry name" value="P53-induced death domain protein 1"/>
    <property type="match status" value="1"/>
</dbReference>